<keyword evidence="4" id="KW-0131">Cell cycle</keyword>
<dbReference type="GO" id="GO:0042834">
    <property type="term" value="F:peptidoglycan binding"/>
    <property type="evidence" value="ECO:0007669"/>
    <property type="project" value="InterPro"/>
</dbReference>
<feature type="domain" description="SPOR" evidence="3">
    <location>
        <begin position="134"/>
        <end position="208"/>
    </location>
</feature>
<keyword evidence="5" id="KW-1185">Reference proteome</keyword>
<gene>
    <name evidence="4" type="ORF">SAMN06265340_11411</name>
</gene>
<dbReference type="Gene3D" id="3.30.70.1070">
    <property type="entry name" value="Sporulation related repeat"/>
    <property type="match status" value="1"/>
</dbReference>
<dbReference type="SUPFAM" id="SSF110997">
    <property type="entry name" value="Sporulation related repeat"/>
    <property type="match status" value="1"/>
</dbReference>
<feature type="transmembrane region" description="Helical" evidence="2">
    <location>
        <begin position="7"/>
        <end position="29"/>
    </location>
</feature>
<dbReference type="EMBL" id="FZOB01000014">
    <property type="protein sequence ID" value="SNR89160.1"/>
    <property type="molecule type" value="Genomic_DNA"/>
</dbReference>
<evidence type="ECO:0000256" key="2">
    <source>
        <dbReference type="SAM" id="Phobius"/>
    </source>
</evidence>
<feature type="region of interest" description="Disordered" evidence="1">
    <location>
        <begin position="64"/>
        <end position="130"/>
    </location>
</feature>
<protein>
    <submittedName>
        <fullName evidence="4">Cell division protein FtsN</fullName>
    </submittedName>
</protein>
<dbReference type="OrthoDB" id="14963at2"/>
<dbReference type="AlphaFoldDB" id="A0A239A0U5"/>
<keyword evidence="4" id="KW-0132">Cell division</keyword>
<proteinExistence type="predicted"/>
<name>A0A239A0U5_9BACT</name>
<sequence length="208" mass="23718">MEGNKKLYYILMGAAVVLLTASYGVGFYVGRDTGYSEAKKEFEIEKKKLLKTIASLTPLSRPKPEEKVVVVNAKPEEKKSEEKKTQTEKEATTEVKTVKPETSEKKQNSAEKQAEIAKKEEKQINKPSVKTEKVSTKKNYFIQVGIFRSEVNAKKLVKKLSQKGIPATVDRWKGYYRVKTQMLTQDEAKALLKRLKEEMKLSGIVKRR</sequence>
<evidence type="ECO:0000313" key="4">
    <source>
        <dbReference type="EMBL" id="SNR89160.1"/>
    </source>
</evidence>
<dbReference type="PROSITE" id="PS51724">
    <property type="entry name" value="SPOR"/>
    <property type="match status" value="1"/>
</dbReference>
<dbReference type="Proteomes" id="UP000198405">
    <property type="component" value="Unassembled WGS sequence"/>
</dbReference>
<reference evidence="5" key="1">
    <citation type="submission" date="2017-06" db="EMBL/GenBank/DDBJ databases">
        <authorList>
            <person name="Varghese N."/>
            <person name="Submissions S."/>
        </authorList>
    </citation>
    <scope>NUCLEOTIDE SEQUENCE [LARGE SCALE GENOMIC DNA]</scope>
    <source>
        <strain evidence="5">DSM 15668</strain>
    </source>
</reference>
<keyword evidence="2" id="KW-1133">Transmembrane helix</keyword>
<dbReference type="RefSeq" id="WP_089323592.1">
    <property type="nucleotide sequence ID" value="NZ_FZOB01000014.1"/>
</dbReference>
<dbReference type="GO" id="GO:0051301">
    <property type="term" value="P:cell division"/>
    <property type="evidence" value="ECO:0007669"/>
    <property type="project" value="UniProtKB-KW"/>
</dbReference>
<evidence type="ECO:0000313" key="5">
    <source>
        <dbReference type="Proteomes" id="UP000198405"/>
    </source>
</evidence>
<dbReference type="Pfam" id="PF05036">
    <property type="entry name" value="SPOR"/>
    <property type="match status" value="1"/>
</dbReference>
<evidence type="ECO:0000256" key="1">
    <source>
        <dbReference type="SAM" id="MobiDB-lite"/>
    </source>
</evidence>
<dbReference type="InterPro" id="IPR007730">
    <property type="entry name" value="SPOR-like_dom"/>
</dbReference>
<organism evidence="4 5">
    <name type="scientific">Desulfurobacterium atlanticum</name>
    <dbReference type="NCBI Taxonomy" id="240169"/>
    <lineage>
        <taxon>Bacteria</taxon>
        <taxon>Pseudomonadati</taxon>
        <taxon>Aquificota</taxon>
        <taxon>Aquificia</taxon>
        <taxon>Desulfurobacteriales</taxon>
        <taxon>Desulfurobacteriaceae</taxon>
        <taxon>Desulfurobacterium</taxon>
    </lineage>
</organism>
<keyword evidence="2" id="KW-0472">Membrane</keyword>
<evidence type="ECO:0000259" key="3">
    <source>
        <dbReference type="PROSITE" id="PS51724"/>
    </source>
</evidence>
<dbReference type="InterPro" id="IPR036680">
    <property type="entry name" value="SPOR-like_sf"/>
</dbReference>
<accession>A0A239A0U5</accession>
<keyword evidence="2" id="KW-0812">Transmembrane</keyword>